<accession>A0A2Z5PKE7</accession>
<organism evidence="1 2">
    <name type="scientific">Methanococcus maripaludis OS7</name>
    <dbReference type="NCBI Taxonomy" id="637915"/>
    <lineage>
        <taxon>Archaea</taxon>
        <taxon>Methanobacteriati</taxon>
        <taxon>Methanobacteriota</taxon>
        <taxon>Methanomada group</taxon>
        <taxon>Methanococci</taxon>
        <taxon>Methanococcales</taxon>
        <taxon>Methanococcaceae</taxon>
        <taxon>Methanococcus</taxon>
    </lineage>
</organism>
<sequence length="91" mass="10948">MCKYIYSHVNIKLERDNMNVKRTYSIDETVVKKFSEYCDERGLNMSKQIETFMKYVVEGPEVRPEYLEKLEEIRKGEFIPVKDFAKHYGLK</sequence>
<gene>
    <name evidence="1" type="ORF">MMOS7_05090</name>
</gene>
<evidence type="ECO:0000313" key="1">
    <source>
        <dbReference type="EMBL" id="BAP62595.1"/>
    </source>
</evidence>
<evidence type="ECO:0000313" key="2">
    <source>
        <dbReference type="Proteomes" id="UP000263689"/>
    </source>
</evidence>
<dbReference type="Proteomes" id="UP000263689">
    <property type="component" value="Chromosome"/>
</dbReference>
<protein>
    <submittedName>
        <fullName evidence="1">Uncharacterized protein</fullName>
    </submittedName>
</protein>
<dbReference type="KEGG" id="mmao:MMOS7_05090"/>
<reference evidence="1 2" key="1">
    <citation type="submission" date="2009-06" db="EMBL/GenBank/DDBJ databases">
        <title>Molecular Evidence for Microbiologically Influenced Corrosion from genome of Methanogen.</title>
        <authorList>
            <person name="Ito N."/>
            <person name="Tsurumaru H."/>
            <person name="Shimizu A."/>
            <person name="Harada T."/>
            <person name="Hosoyama A."/>
            <person name="Horikawa H."/>
            <person name="Wakai S."/>
            <person name="Sasaki K."/>
            <person name="Nishijima K."/>
            <person name="Ataku H."/>
            <person name="Yamazaki J."/>
            <person name="Mise M."/>
            <person name="Yamazaki S."/>
            <person name="Tanikawa S."/>
            <person name="Harayama S."/>
            <person name="Fujita N."/>
        </authorList>
    </citation>
    <scope>NUCLEOTIDE SEQUENCE [LARGE SCALE GENOMIC DNA]</scope>
    <source>
        <strain evidence="2">OS7 ( NBRC 103642)</strain>
    </source>
</reference>
<dbReference type="EMBL" id="AP011528">
    <property type="protein sequence ID" value="BAP62595.1"/>
    <property type="molecule type" value="Genomic_DNA"/>
</dbReference>
<proteinExistence type="predicted"/>
<dbReference type="AlphaFoldDB" id="A0A2Z5PKE7"/>
<name>A0A2Z5PKE7_METMI</name>